<evidence type="ECO:0000313" key="7">
    <source>
        <dbReference type="Proteomes" id="UP001169027"/>
    </source>
</evidence>
<keyword evidence="2 5" id="KW-0812">Transmembrane</keyword>
<reference evidence="6" key="1">
    <citation type="submission" date="2023-06" db="EMBL/GenBank/DDBJ databases">
        <authorList>
            <person name="Jiang Y."/>
            <person name="Liu Q."/>
        </authorList>
    </citation>
    <scope>NUCLEOTIDE SEQUENCE</scope>
    <source>
        <strain evidence="6">CGMCC 1.12090</strain>
    </source>
</reference>
<feature type="transmembrane region" description="Helical" evidence="5">
    <location>
        <begin position="40"/>
        <end position="63"/>
    </location>
</feature>
<sequence length="287" mass="30295">MTIQEMIMLAVQASIVITVFSYGLDATLDDVLYVVRRPRCFLRSFVAMFLVMPLLAVGLDMAFDLHHEIEVALVALSLSPVPPLLMKKQGKAGGRESYGLGLLVTMGVLSVVITPIGMMLMTQAFGRQFELPLGAIALVILKAVLLPLAAGMVVQALLPRVAARIARPAAVIGTVLLVVVALLIVFASRHAILALIGNGTLLALVGFIVAGLSAGHWLGGPDARDRVVLALSTASRHPGIAVALATVNFPNEPGVTAAILLYLLVNLLVSMVYVTWQRKRVGPAAAA</sequence>
<organism evidence="6 7">
    <name type="scientific">Variovorax ginsengisoli</name>
    <dbReference type="NCBI Taxonomy" id="363844"/>
    <lineage>
        <taxon>Bacteria</taxon>
        <taxon>Pseudomonadati</taxon>
        <taxon>Pseudomonadota</taxon>
        <taxon>Betaproteobacteria</taxon>
        <taxon>Burkholderiales</taxon>
        <taxon>Comamonadaceae</taxon>
        <taxon>Variovorax</taxon>
    </lineage>
</organism>
<feature type="transmembrane region" description="Helical" evidence="5">
    <location>
        <begin position="192"/>
        <end position="215"/>
    </location>
</feature>
<dbReference type="EMBL" id="JAUKVY010000035">
    <property type="protein sequence ID" value="MDO1537100.1"/>
    <property type="molecule type" value="Genomic_DNA"/>
</dbReference>
<protein>
    <submittedName>
        <fullName evidence="6">Bile acid:sodium symporter</fullName>
    </submittedName>
</protein>
<dbReference type="PANTHER" id="PTHR10361">
    <property type="entry name" value="SODIUM-BILE ACID COTRANSPORTER"/>
    <property type="match status" value="1"/>
</dbReference>
<dbReference type="InterPro" id="IPR038770">
    <property type="entry name" value="Na+/solute_symporter_sf"/>
</dbReference>
<comment type="caution">
    <text evidence="6">The sequence shown here is derived from an EMBL/GenBank/DDBJ whole genome shotgun (WGS) entry which is preliminary data.</text>
</comment>
<name>A0ABT8SDU7_9BURK</name>
<dbReference type="Pfam" id="PF01758">
    <property type="entry name" value="SBF"/>
    <property type="match status" value="1"/>
</dbReference>
<accession>A0ABT8SDU7</accession>
<feature type="transmembrane region" description="Helical" evidence="5">
    <location>
        <begin position="255"/>
        <end position="276"/>
    </location>
</feature>
<evidence type="ECO:0000256" key="2">
    <source>
        <dbReference type="ARBA" id="ARBA00022692"/>
    </source>
</evidence>
<dbReference type="Gene3D" id="1.20.1530.20">
    <property type="match status" value="1"/>
</dbReference>
<evidence type="ECO:0000256" key="5">
    <source>
        <dbReference type="SAM" id="Phobius"/>
    </source>
</evidence>
<dbReference type="PANTHER" id="PTHR10361:SF28">
    <property type="entry name" value="P3 PROTEIN-RELATED"/>
    <property type="match status" value="1"/>
</dbReference>
<evidence type="ECO:0000256" key="3">
    <source>
        <dbReference type="ARBA" id="ARBA00022989"/>
    </source>
</evidence>
<keyword evidence="3 5" id="KW-1133">Transmembrane helix</keyword>
<dbReference type="RefSeq" id="WP_301815368.1">
    <property type="nucleotide sequence ID" value="NZ_JAUJZH010000035.1"/>
</dbReference>
<feature type="transmembrane region" description="Helical" evidence="5">
    <location>
        <begin position="6"/>
        <end position="28"/>
    </location>
</feature>
<comment type="subcellular location">
    <subcellularLocation>
        <location evidence="1">Membrane</location>
        <topology evidence="1">Multi-pass membrane protein</topology>
    </subcellularLocation>
</comment>
<proteinExistence type="predicted"/>
<gene>
    <name evidence="6" type="ORF">Q2T77_33020</name>
</gene>
<keyword evidence="4 5" id="KW-0472">Membrane</keyword>
<dbReference type="InterPro" id="IPR002657">
    <property type="entry name" value="BilAc:Na_symport/Acr3"/>
</dbReference>
<dbReference type="Proteomes" id="UP001169027">
    <property type="component" value="Unassembled WGS sequence"/>
</dbReference>
<feature type="transmembrane region" description="Helical" evidence="5">
    <location>
        <begin position="165"/>
        <end position="186"/>
    </location>
</feature>
<keyword evidence="7" id="KW-1185">Reference proteome</keyword>
<evidence type="ECO:0000313" key="6">
    <source>
        <dbReference type="EMBL" id="MDO1537100.1"/>
    </source>
</evidence>
<evidence type="ECO:0000256" key="4">
    <source>
        <dbReference type="ARBA" id="ARBA00023136"/>
    </source>
</evidence>
<evidence type="ECO:0000256" key="1">
    <source>
        <dbReference type="ARBA" id="ARBA00004141"/>
    </source>
</evidence>
<feature type="transmembrane region" description="Helical" evidence="5">
    <location>
        <begin position="133"/>
        <end position="158"/>
    </location>
</feature>
<dbReference type="InterPro" id="IPR004710">
    <property type="entry name" value="Bilac:Na_transpt"/>
</dbReference>
<feature type="transmembrane region" description="Helical" evidence="5">
    <location>
        <begin position="98"/>
        <end position="121"/>
    </location>
</feature>